<protein>
    <submittedName>
        <fullName evidence="2">Uncharacterized protein</fullName>
    </submittedName>
</protein>
<feature type="region of interest" description="Disordered" evidence="1">
    <location>
        <begin position="1"/>
        <end position="170"/>
    </location>
</feature>
<feature type="compositionally biased region" description="Basic and acidic residues" evidence="1">
    <location>
        <begin position="100"/>
        <end position="109"/>
    </location>
</feature>
<name>A0A9D4CMS8_DREPO</name>
<comment type="caution">
    <text evidence="2">The sequence shown here is derived from an EMBL/GenBank/DDBJ whole genome shotgun (WGS) entry which is preliminary data.</text>
</comment>
<evidence type="ECO:0000313" key="2">
    <source>
        <dbReference type="EMBL" id="KAH3728283.1"/>
    </source>
</evidence>
<feature type="compositionally biased region" description="Basic residues" evidence="1">
    <location>
        <begin position="235"/>
        <end position="253"/>
    </location>
</feature>
<feature type="region of interest" description="Disordered" evidence="1">
    <location>
        <begin position="210"/>
        <end position="253"/>
    </location>
</feature>
<dbReference type="EMBL" id="JAIWYP010000012">
    <property type="protein sequence ID" value="KAH3728283.1"/>
    <property type="molecule type" value="Genomic_DNA"/>
</dbReference>
<proteinExistence type="predicted"/>
<feature type="compositionally biased region" description="Basic and acidic residues" evidence="1">
    <location>
        <begin position="7"/>
        <end position="21"/>
    </location>
</feature>
<evidence type="ECO:0000313" key="3">
    <source>
        <dbReference type="Proteomes" id="UP000828390"/>
    </source>
</evidence>
<gene>
    <name evidence="2" type="ORF">DPMN_054237</name>
</gene>
<feature type="compositionally biased region" description="Polar residues" evidence="1">
    <location>
        <begin position="215"/>
        <end position="232"/>
    </location>
</feature>
<dbReference type="AlphaFoldDB" id="A0A9D4CMS8"/>
<keyword evidence="3" id="KW-1185">Reference proteome</keyword>
<feature type="compositionally biased region" description="Acidic residues" evidence="1">
    <location>
        <begin position="73"/>
        <end position="82"/>
    </location>
</feature>
<feature type="compositionally biased region" description="Basic residues" evidence="1">
    <location>
        <begin position="110"/>
        <end position="129"/>
    </location>
</feature>
<reference evidence="2" key="1">
    <citation type="journal article" date="2019" name="bioRxiv">
        <title>The Genome of the Zebra Mussel, Dreissena polymorpha: A Resource for Invasive Species Research.</title>
        <authorList>
            <person name="McCartney M.A."/>
            <person name="Auch B."/>
            <person name="Kono T."/>
            <person name="Mallez S."/>
            <person name="Zhang Y."/>
            <person name="Obille A."/>
            <person name="Becker A."/>
            <person name="Abrahante J.E."/>
            <person name="Garbe J."/>
            <person name="Badalamenti J.P."/>
            <person name="Herman A."/>
            <person name="Mangelson H."/>
            <person name="Liachko I."/>
            <person name="Sullivan S."/>
            <person name="Sone E.D."/>
            <person name="Koren S."/>
            <person name="Silverstein K.A.T."/>
            <person name="Beckman K.B."/>
            <person name="Gohl D.M."/>
        </authorList>
    </citation>
    <scope>NUCLEOTIDE SEQUENCE</scope>
    <source>
        <strain evidence="2">Duluth1</strain>
        <tissue evidence="2">Whole animal</tissue>
    </source>
</reference>
<feature type="compositionally biased region" description="Basic and acidic residues" evidence="1">
    <location>
        <begin position="55"/>
        <end position="72"/>
    </location>
</feature>
<sequence length="253" mass="28190">MSDMEVDLDKPNGESSERNETKANPSANEEIAVKTTETQDSNKTHENTTDMDNPNLDKDANSISHDMTHVSEDDSAGSDSDDDTHRTDSIAGDESSNPSIDEKDSEIRMKQGKKRHGPSSSKMKKRQKQERKAAKLRQNNPLKQNESIEKRSEISKIGNNDDTPLPADPVFGMVLRSQTHNNMCEGVDDSRKKQNESQTLPSFFEDLTLNKPLNIPTSNDVVESVPMTTTTDGGKKHKNLTNKKVRSIKKKVP</sequence>
<reference evidence="2" key="2">
    <citation type="submission" date="2020-11" db="EMBL/GenBank/DDBJ databases">
        <authorList>
            <person name="McCartney M.A."/>
            <person name="Auch B."/>
            <person name="Kono T."/>
            <person name="Mallez S."/>
            <person name="Becker A."/>
            <person name="Gohl D.M."/>
            <person name="Silverstein K.A.T."/>
            <person name="Koren S."/>
            <person name="Bechman K.B."/>
            <person name="Herman A."/>
            <person name="Abrahante J.E."/>
            <person name="Garbe J."/>
        </authorList>
    </citation>
    <scope>NUCLEOTIDE SEQUENCE</scope>
    <source>
        <strain evidence="2">Duluth1</strain>
        <tissue evidence="2">Whole animal</tissue>
    </source>
</reference>
<evidence type="ECO:0000256" key="1">
    <source>
        <dbReference type="SAM" id="MobiDB-lite"/>
    </source>
</evidence>
<dbReference type="Proteomes" id="UP000828390">
    <property type="component" value="Unassembled WGS sequence"/>
</dbReference>
<organism evidence="2 3">
    <name type="scientific">Dreissena polymorpha</name>
    <name type="common">Zebra mussel</name>
    <name type="synonym">Mytilus polymorpha</name>
    <dbReference type="NCBI Taxonomy" id="45954"/>
    <lineage>
        <taxon>Eukaryota</taxon>
        <taxon>Metazoa</taxon>
        <taxon>Spiralia</taxon>
        <taxon>Lophotrochozoa</taxon>
        <taxon>Mollusca</taxon>
        <taxon>Bivalvia</taxon>
        <taxon>Autobranchia</taxon>
        <taxon>Heteroconchia</taxon>
        <taxon>Euheterodonta</taxon>
        <taxon>Imparidentia</taxon>
        <taxon>Neoheterodontei</taxon>
        <taxon>Myida</taxon>
        <taxon>Dreissenoidea</taxon>
        <taxon>Dreissenidae</taxon>
        <taxon>Dreissena</taxon>
    </lineage>
</organism>
<accession>A0A9D4CMS8</accession>